<feature type="signal peptide" evidence="1">
    <location>
        <begin position="1"/>
        <end position="23"/>
    </location>
</feature>
<dbReference type="Proteomes" id="UP000001819">
    <property type="component" value="Chromosome X"/>
</dbReference>
<dbReference type="SUPFAM" id="SSF57625">
    <property type="entry name" value="Invertebrate chitin-binding proteins"/>
    <property type="match status" value="4"/>
</dbReference>
<dbReference type="SMART" id="SM00494">
    <property type="entry name" value="ChtBD2"/>
    <property type="match status" value="4"/>
</dbReference>
<dbReference type="KEGG" id="dpo:4813087"/>
<dbReference type="RefSeq" id="XP_001353281.3">
    <property type="nucleotide sequence ID" value="XM_001353245.4"/>
</dbReference>
<dbReference type="PROSITE" id="PS50940">
    <property type="entry name" value="CHIT_BIND_II"/>
    <property type="match status" value="4"/>
</dbReference>
<dbReference type="Gene3D" id="2.170.140.10">
    <property type="entry name" value="Chitin binding domain"/>
    <property type="match status" value="1"/>
</dbReference>
<organism evidence="3 4">
    <name type="scientific">Drosophila pseudoobscura pseudoobscura</name>
    <name type="common">Fruit fly</name>
    <dbReference type="NCBI Taxonomy" id="46245"/>
    <lineage>
        <taxon>Eukaryota</taxon>
        <taxon>Metazoa</taxon>
        <taxon>Ecdysozoa</taxon>
        <taxon>Arthropoda</taxon>
        <taxon>Hexapoda</taxon>
        <taxon>Insecta</taxon>
        <taxon>Pterygota</taxon>
        <taxon>Neoptera</taxon>
        <taxon>Endopterygota</taxon>
        <taxon>Diptera</taxon>
        <taxon>Brachycera</taxon>
        <taxon>Muscomorpha</taxon>
        <taxon>Ephydroidea</taxon>
        <taxon>Drosophilidae</taxon>
        <taxon>Drosophila</taxon>
        <taxon>Sophophora</taxon>
    </lineage>
</organism>
<gene>
    <name evidence="4" type="primary">LOC4813087</name>
</gene>
<dbReference type="InterPro" id="IPR002557">
    <property type="entry name" value="Chitin-bd_dom"/>
</dbReference>
<reference evidence="4" key="1">
    <citation type="submission" date="2025-08" db="UniProtKB">
        <authorList>
            <consortium name="RefSeq"/>
        </authorList>
    </citation>
    <scope>IDENTIFICATION</scope>
    <source>
        <strain evidence="4">MV-25-SWS-2005</strain>
        <tissue evidence="4">Whole body</tissue>
    </source>
</reference>
<feature type="domain" description="Chitin-binding type-2" evidence="2">
    <location>
        <begin position="277"/>
        <end position="337"/>
    </location>
</feature>
<evidence type="ECO:0000256" key="1">
    <source>
        <dbReference type="SAM" id="SignalP"/>
    </source>
</evidence>
<dbReference type="Pfam" id="PF01607">
    <property type="entry name" value="CBM_14"/>
    <property type="match status" value="4"/>
</dbReference>
<keyword evidence="1" id="KW-0732">Signal</keyword>
<dbReference type="InParanoid" id="A0A6I8UCG5"/>
<name>A0A6I8UCG5_DROPS</name>
<feature type="domain" description="Chitin-binding type-2" evidence="2">
    <location>
        <begin position="210"/>
        <end position="275"/>
    </location>
</feature>
<dbReference type="InterPro" id="IPR036508">
    <property type="entry name" value="Chitin-bd_dom_sf"/>
</dbReference>
<dbReference type="GO" id="GO:0008061">
    <property type="term" value="F:chitin binding"/>
    <property type="evidence" value="ECO:0007669"/>
    <property type="project" value="InterPro"/>
</dbReference>
<evidence type="ECO:0000313" key="4">
    <source>
        <dbReference type="RefSeq" id="XP_001353281.3"/>
    </source>
</evidence>
<protein>
    <submittedName>
        <fullName evidence="4">Peritrophin-48</fullName>
    </submittedName>
</protein>
<keyword evidence="3" id="KW-1185">Reference proteome</keyword>
<feature type="domain" description="Chitin-binding type-2" evidence="2">
    <location>
        <begin position="147"/>
        <end position="205"/>
    </location>
</feature>
<feature type="domain" description="Chitin-binding type-2" evidence="2">
    <location>
        <begin position="89"/>
        <end position="145"/>
    </location>
</feature>
<evidence type="ECO:0000313" key="3">
    <source>
        <dbReference type="Proteomes" id="UP000001819"/>
    </source>
</evidence>
<accession>A0A6I8UCG5</accession>
<dbReference type="GO" id="GO:0005576">
    <property type="term" value="C:extracellular region"/>
    <property type="evidence" value="ECO:0007669"/>
    <property type="project" value="InterPro"/>
</dbReference>
<sequence length="337" mass="37173">MRGLTSYLHALLLALVLQLSSQTQLLNSGDDVCRLFADGTKLRKPGGCNEWILCQNHISTTGGTCSGSKPYFKLKSSDCASAADTKYCDSPCTKKTNGYLGSTLNCANWYYCEGATLKGSGVCTGQYFDQALQQCVYAENTSCAAKFEWCDIVPPNVPFLDEEHCNMFHTCSSSFSLVNNTCDEGKYYDVQKKVCVDKREVDCGEHPLPVDVCGTNKLAVRNKFVSDGATCRGYFYCRDLGSGNPDPNPERLQCGVDYFFNQERQACMPREDQKCDWDRCDGRDSGFELAQVEGCHNYLSCTNGKEMNVLVCEDGGYFDVAAQKCTTAIKSYGVCTS</sequence>
<evidence type="ECO:0000259" key="2">
    <source>
        <dbReference type="PROSITE" id="PS50940"/>
    </source>
</evidence>
<feature type="chain" id="PRO_5026048158" evidence="1">
    <location>
        <begin position="24"/>
        <end position="337"/>
    </location>
</feature>
<dbReference type="AlphaFoldDB" id="A0A6I8UCG5"/>
<proteinExistence type="predicted"/>